<protein>
    <submittedName>
        <fullName evidence="1">Glutamine amidotransferase</fullName>
    </submittedName>
</protein>
<evidence type="ECO:0000313" key="2">
    <source>
        <dbReference type="Proteomes" id="UP000245021"/>
    </source>
</evidence>
<name>A0A2R5HL47_9LACT</name>
<organism evidence="1 2">
    <name type="scientific">Lactococcus termiticola</name>
    <dbReference type="NCBI Taxonomy" id="2169526"/>
    <lineage>
        <taxon>Bacteria</taxon>
        <taxon>Bacillati</taxon>
        <taxon>Bacillota</taxon>
        <taxon>Bacilli</taxon>
        <taxon>Lactobacillales</taxon>
        <taxon>Streptococcaceae</taxon>
        <taxon>Lactococcus</taxon>
    </lineage>
</organism>
<dbReference type="GO" id="GO:0006598">
    <property type="term" value="P:polyamine catabolic process"/>
    <property type="evidence" value="ECO:0007669"/>
    <property type="project" value="TreeGrafter"/>
</dbReference>
<keyword evidence="2" id="KW-1185">Reference proteome</keyword>
<dbReference type="RefSeq" id="WP_109246474.1">
    <property type="nucleotide sequence ID" value="NZ_BFFO01000015.1"/>
</dbReference>
<dbReference type="GO" id="GO:0033969">
    <property type="term" value="F:gamma-glutamyl-gamma-aminobutyrate hydrolase activity"/>
    <property type="evidence" value="ECO:0007669"/>
    <property type="project" value="TreeGrafter"/>
</dbReference>
<dbReference type="PROSITE" id="PS51273">
    <property type="entry name" value="GATASE_TYPE_1"/>
    <property type="match status" value="1"/>
</dbReference>
<evidence type="ECO:0000313" key="1">
    <source>
        <dbReference type="EMBL" id="GBG97521.1"/>
    </source>
</evidence>
<proteinExistence type="predicted"/>
<keyword evidence="1" id="KW-0808">Transferase</keyword>
<dbReference type="InterPro" id="IPR029062">
    <property type="entry name" value="Class_I_gatase-like"/>
</dbReference>
<dbReference type="FunFam" id="3.40.50.880:FF:000030">
    <property type="entry name" value="Gamma-glutamyl-gamma-aminobutyrate hydrolase PuuD"/>
    <property type="match status" value="1"/>
</dbReference>
<dbReference type="AlphaFoldDB" id="A0A2R5HL47"/>
<gene>
    <name evidence="1" type="ORF">NtB2_01667</name>
</gene>
<dbReference type="CDD" id="cd01745">
    <property type="entry name" value="GATase1_2"/>
    <property type="match status" value="1"/>
</dbReference>
<dbReference type="SUPFAM" id="SSF52317">
    <property type="entry name" value="Class I glutamine amidotransferase-like"/>
    <property type="match status" value="1"/>
</dbReference>
<dbReference type="Proteomes" id="UP000245021">
    <property type="component" value="Unassembled WGS sequence"/>
</dbReference>
<sequence length="245" mass="27859">MKKPIIGISGSIIIDEAGMFPGYRRSYVNEDYVKAVLKNGGIPVIIPMTEDEETIEAQIHQIDGLILSGGHDISTDRYNEEPRQKLGDTSSERDAFDFLLLEKAEEKNIPILGICRGCQVINIYHGGNLYQDLTYREGETFKHWQGHDPEKVTHSILVDEGSKVYQMIGSKEVRVNSFHHQLIKTVPDDFRVSARAKDGVVEAIEARGHRFLVGVQWHPEMLYKKDDGMNVFFRRLIETALEDES</sequence>
<dbReference type="GO" id="GO:0005829">
    <property type="term" value="C:cytosol"/>
    <property type="evidence" value="ECO:0007669"/>
    <property type="project" value="TreeGrafter"/>
</dbReference>
<dbReference type="PANTHER" id="PTHR43235">
    <property type="entry name" value="GLUTAMINE AMIDOTRANSFERASE PB2B2.05-RELATED"/>
    <property type="match status" value="1"/>
</dbReference>
<comment type="caution">
    <text evidence="1">The sequence shown here is derived from an EMBL/GenBank/DDBJ whole genome shotgun (WGS) entry which is preliminary data.</text>
</comment>
<keyword evidence="1" id="KW-0315">Glutamine amidotransferase</keyword>
<dbReference type="InterPro" id="IPR011697">
    <property type="entry name" value="Peptidase_C26"/>
</dbReference>
<accession>A0A2R5HL47</accession>
<dbReference type="GO" id="GO:0016740">
    <property type="term" value="F:transferase activity"/>
    <property type="evidence" value="ECO:0007669"/>
    <property type="project" value="UniProtKB-KW"/>
</dbReference>
<dbReference type="InterPro" id="IPR044668">
    <property type="entry name" value="PuuD-like"/>
</dbReference>
<dbReference type="PANTHER" id="PTHR43235:SF1">
    <property type="entry name" value="GLUTAMINE AMIDOTRANSFERASE PB2B2.05-RELATED"/>
    <property type="match status" value="1"/>
</dbReference>
<dbReference type="EMBL" id="BFFO01000015">
    <property type="protein sequence ID" value="GBG97521.1"/>
    <property type="molecule type" value="Genomic_DNA"/>
</dbReference>
<reference evidence="1 2" key="1">
    <citation type="journal article" date="2018" name="Genome Announc.">
        <title>Draft Genome Sequence of Lactococcus sp. Strain NtB2 (JCM 32569), Isolated from the Gut of the Higher Termite Nasutitermes takasagoensis.</title>
        <authorList>
            <person name="Noda S."/>
            <person name="Aihara C."/>
            <person name="Yuki M."/>
            <person name="Ohkuma M."/>
        </authorList>
    </citation>
    <scope>NUCLEOTIDE SEQUENCE [LARGE SCALE GENOMIC DNA]</scope>
    <source>
        <strain evidence="1 2">NtB2</strain>
    </source>
</reference>
<dbReference type="Pfam" id="PF07722">
    <property type="entry name" value="Peptidase_C26"/>
    <property type="match status" value="1"/>
</dbReference>
<dbReference type="Gene3D" id="3.40.50.880">
    <property type="match status" value="1"/>
</dbReference>
<dbReference type="OrthoDB" id="9813383at2"/>